<dbReference type="InterPro" id="IPR003439">
    <property type="entry name" value="ABC_transporter-like_ATP-bd"/>
</dbReference>
<sequence length="298" mass="31544">MTAEPLIRAEGLGLSLPDRGARAGRLGFGAPPLLDILQDIDLTVGAGESVGLVGESGSGKTSLGRTLMRLYRPTAGRLTFEDRDITGLGEGALRPLRADMQFIFQDPQSSLNPRARIGEILSQPLHAFGRAKGRRDAWAQASALLERVGLPPSFAGRYPHELSGGQRQRVGIARAIALKPRLVVADEVVSGLDVSSQAQILALLNELKRDLGLALVFISHDLSVVRVLCDRVVVLRHGRIVEEGTCEGVFAAPGDPYTQELLAAIPLPEVQPGWIFDDARGAADQVDGASAGGSGGAR</sequence>
<dbReference type="RefSeq" id="WP_379899020.1">
    <property type="nucleotide sequence ID" value="NZ_JBHRTR010000018.1"/>
</dbReference>
<evidence type="ECO:0000256" key="4">
    <source>
        <dbReference type="ARBA" id="ARBA00022840"/>
    </source>
</evidence>
<organism evidence="6 7">
    <name type="scientific">Marinibaculum pumilum</name>
    <dbReference type="NCBI Taxonomy" id="1766165"/>
    <lineage>
        <taxon>Bacteria</taxon>
        <taxon>Pseudomonadati</taxon>
        <taxon>Pseudomonadota</taxon>
        <taxon>Alphaproteobacteria</taxon>
        <taxon>Rhodospirillales</taxon>
        <taxon>Rhodospirillaceae</taxon>
        <taxon>Marinibaculum</taxon>
    </lineage>
</organism>
<dbReference type="PANTHER" id="PTHR43776">
    <property type="entry name" value="TRANSPORT ATP-BINDING PROTEIN"/>
    <property type="match status" value="1"/>
</dbReference>
<keyword evidence="2" id="KW-0813">Transport</keyword>
<keyword evidence="7" id="KW-1185">Reference proteome</keyword>
<dbReference type="EMBL" id="JBHRTR010000018">
    <property type="protein sequence ID" value="MFC3226874.1"/>
    <property type="molecule type" value="Genomic_DNA"/>
</dbReference>
<protein>
    <submittedName>
        <fullName evidence="6">ATP-binding cassette domain-containing protein</fullName>
    </submittedName>
</protein>
<dbReference type="GO" id="GO:0005524">
    <property type="term" value="F:ATP binding"/>
    <property type="evidence" value="ECO:0007669"/>
    <property type="project" value="UniProtKB-KW"/>
</dbReference>
<keyword evidence="3" id="KW-0547">Nucleotide-binding</keyword>
<dbReference type="InterPro" id="IPR027417">
    <property type="entry name" value="P-loop_NTPase"/>
</dbReference>
<dbReference type="SUPFAM" id="SSF52540">
    <property type="entry name" value="P-loop containing nucleoside triphosphate hydrolases"/>
    <property type="match status" value="1"/>
</dbReference>
<dbReference type="Proteomes" id="UP001595528">
    <property type="component" value="Unassembled WGS sequence"/>
</dbReference>
<evidence type="ECO:0000256" key="1">
    <source>
        <dbReference type="ARBA" id="ARBA00005417"/>
    </source>
</evidence>
<dbReference type="InterPro" id="IPR017871">
    <property type="entry name" value="ABC_transporter-like_CS"/>
</dbReference>
<evidence type="ECO:0000256" key="2">
    <source>
        <dbReference type="ARBA" id="ARBA00022448"/>
    </source>
</evidence>
<dbReference type="PROSITE" id="PS50893">
    <property type="entry name" value="ABC_TRANSPORTER_2"/>
    <property type="match status" value="1"/>
</dbReference>
<keyword evidence="4 6" id="KW-0067">ATP-binding</keyword>
<comment type="caution">
    <text evidence="6">The sequence shown here is derived from an EMBL/GenBank/DDBJ whole genome shotgun (WGS) entry which is preliminary data.</text>
</comment>
<dbReference type="InterPro" id="IPR003593">
    <property type="entry name" value="AAA+_ATPase"/>
</dbReference>
<dbReference type="SMART" id="SM00382">
    <property type="entry name" value="AAA"/>
    <property type="match status" value="1"/>
</dbReference>
<evidence type="ECO:0000313" key="7">
    <source>
        <dbReference type="Proteomes" id="UP001595528"/>
    </source>
</evidence>
<proteinExistence type="inferred from homology"/>
<feature type="domain" description="ABC transporter" evidence="5">
    <location>
        <begin position="21"/>
        <end position="262"/>
    </location>
</feature>
<reference evidence="7" key="1">
    <citation type="journal article" date="2019" name="Int. J. Syst. Evol. Microbiol.">
        <title>The Global Catalogue of Microorganisms (GCM) 10K type strain sequencing project: providing services to taxonomists for standard genome sequencing and annotation.</title>
        <authorList>
            <consortium name="The Broad Institute Genomics Platform"/>
            <consortium name="The Broad Institute Genome Sequencing Center for Infectious Disease"/>
            <person name="Wu L."/>
            <person name="Ma J."/>
        </authorList>
    </citation>
    <scope>NUCLEOTIDE SEQUENCE [LARGE SCALE GENOMIC DNA]</scope>
    <source>
        <strain evidence="7">KCTC 42964</strain>
    </source>
</reference>
<evidence type="ECO:0000259" key="5">
    <source>
        <dbReference type="PROSITE" id="PS50893"/>
    </source>
</evidence>
<dbReference type="InterPro" id="IPR050319">
    <property type="entry name" value="ABC_transp_ATP-bind"/>
</dbReference>
<dbReference type="PANTHER" id="PTHR43776:SF7">
    <property type="entry name" value="D,D-DIPEPTIDE TRANSPORT ATP-BINDING PROTEIN DDPF-RELATED"/>
    <property type="match status" value="1"/>
</dbReference>
<dbReference type="CDD" id="cd03257">
    <property type="entry name" value="ABC_NikE_OppD_transporters"/>
    <property type="match status" value="1"/>
</dbReference>
<dbReference type="Gene3D" id="3.40.50.300">
    <property type="entry name" value="P-loop containing nucleotide triphosphate hydrolases"/>
    <property type="match status" value="1"/>
</dbReference>
<comment type="similarity">
    <text evidence="1">Belongs to the ABC transporter superfamily.</text>
</comment>
<evidence type="ECO:0000256" key="3">
    <source>
        <dbReference type="ARBA" id="ARBA00022741"/>
    </source>
</evidence>
<accession>A0ABV7KXM7</accession>
<dbReference type="Pfam" id="PF00005">
    <property type="entry name" value="ABC_tran"/>
    <property type="match status" value="1"/>
</dbReference>
<dbReference type="PROSITE" id="PS00211">
    <property type="entry name" value="ABC_TRANSPORTER_1"/>
    <property type="match status" value="1"/>
</dbReference>
<name>A0ABV7KXM7_9PROT</name>
<evidence type="ECO:0000313" key="6">
    <source>
        <dbReference type="EMBL" id="MFC3226874.1"/>
    </source>
</evidence>
<gene>
    <name evidence="6" type="ORF">ACFOGJ_06520</name>
</gene>